<gene>
    <name evidence="1" type="ORF">GGE66_001335</name>
</gene>
<evidence type="ECO:0000313" key="1">
    <source>
        <dbReference type="EMBL" id="MBB6220386.1"/>
    </source>
</evidence>
<dbReference type="AlphaFoldDB" id="A0A7W9ZPA9"/>
<evidence type="ECO:0008006" key="3">
    <source>
        <dbReference type="Google" id="ProtNLM"/>
    </source>
</evidence>
<protein>
    <recommendedName>
        <fullName evidence="3">PE-PGRS family protein</fullName>
    </recommendedName>
</protein>
<proteinExistence type="predicted"/>
<name>A0A7W9ZPA9_RHILE</name>
<dbReference type="Proteomes" id="UP000517187">
    <property type="component" value="Unassembled WGS sequence"/>
</dbReference>
<sequence length="379" mass="37353">MTPHARWPCGRPRMETVMAEPRPLLEDLPKTGTDQHLAANVAAGHLALVPTWLPLDVASAPSHTSAGSGGDGVSEGVISSNALAVFMPSNAAIAGPHSSADAFQGNDALINQHPTEMAGIGGNGGSGNVAIGSGDGATHAGSGGNGLFYGGLVSTEVAVFAPVNTAVAAGPGAEAHAEQSNNAMFLQGATQMGGIGGSGGDHNVATHGSSMSPGTALTLTGDYYAGHGGDGYFVGSMVDVSIAIFSPINIAIGAAGGSAEAHQTNNVIFDQGTVQIAGMGGNGGGFNLSSDTIFTGNHAGGGGGDGSSTGAMVDVNFGYFHPINIAVPAGGTADAQQIDHVLYDQHALQLAGIAGHGGEGNLTDAHSALVDDILTFMHS</sequence>
<dbReference type="EMBL" id="JACIIJ010000002">
    <property type="protein sequence ID" value="MBB6220386.1"/>
    <property type="molecule type" value="Genomic_DNA"/>
</dbReference>
<organism evidence="1 2">
    <name type="scientific">Rhizobium leguminosarum</name>
    <dbReference type="NCBI Taxonomy" id="384"/>
    <lineage>
        <taxon>Bacteria</taxon>
        <taxon>Pseudomonadati</taxon>
        <taxon>Pseudomonadota</taxon>
        <taxon>Alphaproteobacteria</taxon>
        <taxon>Hyphomicrobiales</taxon>
        <taxon>Rhizobiaceae</taxon>
        <taxon>Rhizobium/Agrobacterium group</taxon>
        <taxon>Rhizobium</taxon>
    </lineage>
</organism>
<reference evidence="1 2" key="1">
    <citation type="submission" date="2020-08" db="EMBL/GenBank/DDBJ databases">
        <title>Genomic Encyclopedia of Type Strains, Phase IV (KMG-V): Genome sequencing to study the core and pangenomes of soil and plant-associated prokaryotes.</title>
        <authorList>
            <person name="Whitman W."/>
        </authorList>
    </citation>
    <scope>NUCLEOTIDE SEQUENCE [LARGE SCALE GENOMIC DNA]</scope>
    <source>
        <strain evidence="1 2">SEMIA 4011</strain>
    </source>
</reference>
<comment type="caution">
    <text evidence="1">The sequence shown here is derived from an EMBL/GenBank/DDBJ whole genome shotgun (WGS) entry which is preliminary data.</text>
</comment>
<evidence type="ECO:0000313" key="2">
    <source>
        <dbReference type="Proteomes" id="UP000517187"/>
    </source>
</evidence>
<accession>A0A7W9ZPA9</accession>